<evidence type="ECO:0000256" key="4">
    <source>
        <dbReference type="PROSITE-ProRule" id="PRU00042"/>
    </source>
</evidence>
<feature type="region of interest" description="Disordered" evidence="6">
    <location>
        <begin position="1"/>
        <end position="55"/>
    </location>
</feature>
<evidence type="ECO:0000256" key="2">
    <source>
        <dbReference type="ARBA" id="ARBA00023155"/>
    </source>
</evidence>
<keyword evidence="3 5" id="KW-0539">Nucleus</keyword>
<dbReference type="OrthoDB" id="10056939at2759"/>
<feature type="compositionally biased region" description="Polar residues" evidence="6">
    <location>
        <begin position="169"/>
        <end position="187"/>
    </location>
</feature>
<gene>
    <name evidence="9" type="ORF">N7463_010905</name>
</gene>
<dbReference type="Proteomes" id="UP001149954">
    <property type="component" value="Unassembled WGS sequence"/>
</dbReference>
<dbReference type="PROSITE" id="PS00028">
    <property type="entry name" value="ZINC_FINGER_C2H2_1"/>
    <property type="match status" value="1"/>
</dbReference>
<feature type="DNA-binding region" description="Homeobox" evidence="5">
    <location>
        <begin position="112"/>
        <end position="166"/>
    </location>
</feature>
<evidence type="ECO:0000256" key="5">
    <source>
        <dbReference type="PROSITE-ProRule" id="PRU00108"/>
    </source>
</evidence>
<dbReference type="GO" id="GO:0006355">
    <property type="term" value="P:regulation of DNA-templated transcription"/>
    <property type="evidence" value="ECO:0007669"/>
    <property type="project" value="InterPro"/>
</dbReference>
<dbReference type="InterPro" id="IPR001356">
    <property type="entry name" value="HD"/>
</dbReference>
<dbReference type="InterPro" id="IPR009057">
    <property type="entry name" value="Homeodomain-like_sf"/>
</dbReference>
<dbReference type="Pfam" id="PF05920">
    <property type="entry name" value="Homeobox_KN"/>
    <property type="match status" value="1"/>
</dbReference>
<evidence type="ECO:0000256" key="6">
    <source>
        <dbReference type="SAM" id="MobiDB-lite"/>
    </source>
</evidence>
<reference evidence="9" key="2">
    <citation type="journal article" date="2023" name="IMA Fungus">
        <title>Comparative genomic study of the Penicillium genus elucidates a diverse pangenome and 15 lateral gene transfer events.</title>
        <authorList>
            <person name="Petersen C."/>
            <person name="Sorensen T."/>
            <person name="Nielsen M.R."/>
            <person name="Sondergaard T.E."/>
            <person name="Sorensen J.L."/>
            <person name="Fitzpatrick D.A."/>
            <person name="Frisvad J.C."/>
            <person name="Nielsen K.L."/>
        </authorList>
    </citation>
    <scope>NUCLEOTIDE SEQUENCE</scope>
    <source>
        <strain evidence="9">IBT 29495</strain>
    </source>
</reference>
<keyword evidence="1 5" id="KW-0238">DNA-binding</keyword>
<proteinExistence type="predicted"/>
<dbReference type="GO" id="GO:0005634">
    <property type="term" value="C:nucleus"/>
    <property type="evidence" value="ECO:0007669"/>
    <property type="project" value="UniProtKB-SubCell"/>
</dbReference>
<comment type="caution">
    <text evidence="9">The sequence shown here is derived from an EMBL/GenBank/DDBJ whole genome shotgun (WGS) entry which is preliminary data.</text>
</comment>
<keyword evidence="2 5" id="KW-0371">Homeobox</keyword>
<evidence type="ECO:0000313" key="9">
    <source>
        <dbReference type="EMBL" id="KAJ5494818.1"/>
    </source>
</evidence>
<sequence length="903" mass="100848">MSADSTLKGRGSPNLVLTDLSDFESGPPSHDPSPAGPEPISWGDVATSEQNAVTSSVQYQPRLDIDLPAEEQPVSLLAETSIVNIPHDVIGASTTLWRAKNTLPPMSGNRFNPSALKLLKRWFANHECHPYPTSDDIQQLEAHTGLSQKQIQNWFSNMRRRSKVRRSLSFSSNAYRSSDPIPTQGSSVDIPPRPPTPTPFGNMNPLQRWESSPPEHEAAAVSDISRAIAAYSDESVAYSSQNSAPFSGNASLDGSDGTSYSSIGSGSGLSAYSFGERTSLESQDPLKHIFRRRRRRASARRDENFRVGLPQLSRPLKTFQCTFCTETFKTKFDWHRHEKSLHLSFEKWIFSRDGSVVPDTDKGTLCTFCGETSPNEQHLRDHNATECSERPVEERTFYRKDHLRQHLRLVHAVDYSEELMRTWNISKEDIKSRCGFCGISMTSWIYRANHLGQHFKTGKTMADWEGDWGFDDHVLEIVENAMPPYLIQFEQVSPLPFSAVQGPTETPTSSYELLKLELEYYMQSQFDSDGSLPSDPELQYEACSIILAAEISSPVPAQAAPSWLRDVFMSSDESTKQACLRPVNHCKVRVSQLRINGKNNIFENCNLELGLRNFIIMHWTLGLALSDSEIQEKACNLISHADARFLDGSKRFMDFMVRLIWSSVNWITFLFERVGQQAADGMDNTNQNSIPIFPEIYLGPVYLPSMGCSEGMETTGSPMYPASTLNGTRDTMGEIPELSTLPTDAFVGTAHDPGGNGTGLTSDLSLHVTSQTSLLGAADVASGFGVVPNPAFESGLARLLGNADPVYTILNMQQRTRTSSGRVHFHNGGNSYLALVKDLSSFAKRAMSIRNPDRHIPTDDEIKYQARWIWYEDDDPWNQTPADNEQWLREFKLNEGIPGVNEE</sequence>
<dbReference type="GO" id="GO:0008270">
    <property type="term" value="F:zinc ion binding"/>
    <property type="evidence" value="ECO:0007669"/>
    <property type="project" value="UniProtKB-KW"/>
</dbReference>
<evidence type="ECO:0000259" key="7">
    <source>
        <dbReference type="PROSITE" id="PS50071"/>
    </source>
</evidence>
<protein>
    <submittedName>
        <fullName evidence="9">Uncharacterized protein</fullName>
    </submittedName>
</protein>
<evidence type="ECO:0000256" key="3">
    <source>
        <dbReference type="ARBA" id="ARBA00023242"/>
    </source>
</evidence>
<dbReference type="SUPFAM" id="SSF46689">
    <property type="entry name" value="Homeodomain-like"/>
    <property type="match status" value="1"/>
</dbReference>
<dbReference type="GO" id="GO:0003677">
    <property type="term" value="F:DNA binding"/>
    <property type="evidence" value="ECO:0007669"/>
    <property type="project" value="UniProtKB-UniRule"/>
</dbReference>
<reference evidence="9" key="1">
    <citation type="submission" date="2022-12" db="EMBL/GenBank/DDBJ databases">
        <authorList>
            <person name="Petersen C."/>
        </authorList>
    </citation>
    <scope>NUCLEOTIDE SEQUENCE</scope>
    <source>
        <strain evidence="9">IBT 29495</strain>
    </source>
</reference>
<evidence type="ECO:0000256" key="1">
    <source>
        <dbReference type="ARBA" id="ARBA00023125"/>
    </source>
</evidence>
<accession>A0A9W9XL15</accession>
<dbReference type="PROSITE" id="PS50071">
    <property type="entry name" value="HOMEOBOX_2"/>
    <property type="match status" value="1"/>
</dbReference>
<dbReference type="PROSITE" id="PS50157">
    <property type="entry name" value="ZINC_FINGER_C2H2_2"/>
    <property type="match status" value="2"/>
</dbReference>
<organism evidence="9 10">
    <name type="scientific">Penicillium fimorum</name>
    <dbReference type="NCBI Taxonomy" id="1882269"/>
    <lineage>
        <taxon>Eukaryota</taxon>
        <taxon>Fungi</taxon>
        <taxon>Dikarya</taxon>
        <taxon>Ascomycota</taxon>
        <taxon>Pezizomycotina</taxon>
        <taxon>Eurotiomycetes</taxon>
        <taxon>Eurotiomycetidae</taxon>
        <taxon>Eurotiales</taxon>
        <taxon>Aspergillaceae</taxon>
        <taxon>Penicillium</taxon>
    </lineage>
</organism>
<dbReference type="InterPro" id="IPR008422">
    <property type="entry name" value="KN_HD"/>
</dbReference>
<dbReference type="InterPro" id="IPR013087">
    <property type="entry name" value="Znf_C2H2_type"/>
</dbReference>
<dbReference type="Gene3D" id="3.30.160.60">
    <property type="entry name" value="Classic Zinc Finger"/>
    <property type="match status" value="1"/>
</dbReference>
<keyword evidence="10" id="KW-1185">Reference proteome</keyword>
<comment type="subcellular location">
    <subcellularLocation>
        <location evidence="5">Nucleus</location>
    </subcellularLocation>
</comment>
<dbReference type="SMART" id="SM00355">
    <property type="entry name" value="ZnF_C2H2"/>
    <property type="match status" value="4"/>
</dbReference>
<evidence type="ECO:0000259" key="8">
    <source>
        <dbReference type="PROSITE" id="PS50157"/>
    </source>
</evidence>
<keyword evidence="4" id="KW-0479">Metal-binding</keyword>
<feature type="region of interest" description="Disordered" evidence="6">
    <location>
        <begin position="169"/>
        <end position="220"/>
    </location>
</feature>
<dbReference type="PANTHER" id="PTHR11850">
    <property type="entry name" value="HOMEOBOX PROTEIN TRANSCRIPTION FACTORS"/>
    <property type="match status" value="1"/>
</dbReference>
<keyword evidence="4" id="KW-0862">Zinc</keyword>
<dbReference type="AlphaFoldDB" id="A0A9W9XL15"/>
<feature type="domain" description="C2H2-type" evidence="8">
    <location>
        <begin position="319"/>
        <end position="347"/>
    </location>
</feature>
<keyword evidence="4" id="KW-0863">Zinc-finger</keyword>
<name>A0A9W9XL15_9EURO</name>
<feature type="domain" description="C2H2-type" evidence="8">
    <location>
        <begin position="364"/>
        <end position="391"/>
    </location>
</feature>
<dbReference type="InterPro" id="IPR050224">
    <property type="entry name" value="TALE_homeobox"/>
</dbReference>
<dbReference type="Gene3D" id="1.10.10.60">
    <property type="entry name" value="Homeodomain-like"/>
    <property type="match status" value="1"/>
</dbReference>
<evidence type="ECO:0000313" key="10">
    <source>
        <dbReference type="Proteomes" id="UP001149954"/>
    </source>
</evidence>
<dbReference type="CDD" id="cd00086">
    <property type="entry name" value="homeodomain"/>
    <property type="match status" value="1"/>
</dbReference>
<dbReference type="EMBL" id="JAPWDS010000006">
    <property type="protein sequence ID" value="KAJ5494818.1"/>
    <property type="molecule type" value="Genomic_DNA"/>
</dbReference>
<feature type="domain" description="Homeobox" evidence="7">
    <location>
        <begin position="110"/>
        <end position="165"/>
    </location>
</feature>
<dbReference type="SMART" id="SM00389">
    <property type="entry name" value="HOX"/>
    <property type="match status" value="1"/>
</dbReference>